<dbReference type="InterPro" id="IPR058637">
    <property type="entry name" value="YknX-like_C"/>
</dbReference>
<feature type="domain" description="CzcB-like barrel-sandwich hybrid" evidence="3">
    <location>
        <begin position="66"/>
        <end position="203"/>
    </location>
</feature>
<dbReference type="GO" id="GO:1990281">
    <property type="term" value="C:efflux pump complex"/>
    <property type="evidence" value="ECO:0007669"/>
    <property type="project" value="TreeGrafter"/>
</dbReference>
<organism evidence="5 6">
    <name type="scientific">Phragmitibacter flavus</name>
    <dbReference type="NCBI Taxonomy" id="2576071"/>
    <lineage>
        <taxon>Bacteria</taxon>
        <taxon>Pseudomonadati</taxon>
        <taxon>Verrucomicrobiota</taxon>
        <taxon>Verrucomicrobiia</taxon>
        <taxon>Verrucomicrobiales</taxon>
        <taxon>Verrucomicrobiaceae</taxon>
        <taxon>Phragmitibacter</taxon>
    </lineage>
</organism>
<dbReference type="InterPro" id="IPR006143">
    <property type="entry name" value="RND_pump_MFP"/>
</dbReference>
<evidence type="ECO:0000256" key="1">
    <source>
        <dbReference type="ARBA" id="ARBA00009477"/>
    </source>
</evidence>
<dbReference type="Pfam" id="PF25954">
    <property type="entry name" value="Beta-barrel_RND_2"/>
    <property type="match status" value="1"/>
</dbReference>
<dbReference type="Proteomes" id="UP000306196">
    <property type="component" value="Unassembled WGS sequence"/>
</dbReference>
<dbReference type="FunFam" id="2.40.30.170:FF:000010">
    <property type="entry name" value="Efflux RND transporter periplasmic adaptor subunit"/>
    <property type="match status" value="1"/>
</dbReference>
<dbReference type="PROSITE" id="PS51257">
    <property type="entry name" value="PROKAR_LIPOPROTEIN"/>
    <property type="match status" value="1"/>
</dbReference>
<dbReference type="InterPro" id="IPR058647">
    <property type="entry name" value="BSH_CzcB-like"/>
</dbReference>
<dbReference type="NCBIfam" id="TIGR01730">
    <property type="entry name" value="RND_mfp"/>
    <property type="match status" value="1"/>
</dbReference>
<feature type="domain" description="YknX-like C-terminal permuted SH3-like" evidence="4">
    <location>
        <begin position="291"/>
        <end position="357"/>
    </location>
</feature>
<accession>A0A5R8K7F3</accession>
<dbReference type="Gene3D" id="2.40.30.170">
    <property type="match status" value="1"/>
</dbReference>
<evidence type="ECO:0000259" key="2">
    <source>
        <dbReference type="Pfam" id="PF25954"/>
    </source>
</evidence>
<comment type="similarity">
    <text evidence="1">Belongs to the membrane fusion protein (MFP) (TC 8.A.1) family.</text>
</comment>
<feature type="domain" description="CusB-like beta-barrel" evidence="2">
    <location>
        <begin position="214"/>
        <end position="284"/>
    </location>
</feature>
<evidence type="ECO:0000259" key="4">
    <source>
        <dbReference type="Pfam" id="PF25989"/>
    </source>
</evidence>
<evidence type="ECO:0000313" key="5">
    <source>
        <dbReference type="EMBL" id="TLD68287.1"/>
    </source>
</evidence>
<dbReference type="EMBL" id="VAUV01000028">
    <property type="protein sequence ID" value="TLD68287.1"/>
    <property type="molecule type" value="Genomic_DNA"/>
</dbReference>
<proteinExistence type="inferred from homology"/>
<evidence type="ECO:0000313" key="6">
    <source>
        <dbReference type="Proteomes" id="UP000306196"/>
    </source>
</evidence>
<dbReference type="InterPro" id="IPR058792">
    <property type="entry name" value="Beta-barrel_RND_2"/>
</dbReference>
<reference evidence="5 6" key="1">
    <citation type="submission" date="2019-05" db="EMBL/GenBank/DDBJ databases">
        <title>Verrucobacter flavum gen. nov., sp. nov. a new member of the family Verrucomicrobiaceae.</title>
        <authorList>
            <person name="Szuroczki S."/>
            <person name="Abbaszade G."/>
            <person name="Szabo A."/>
            <person name="Felfoldi T."/>
            <person name="Schumann P."/>
            <person name="Boka K."/>
            <person name="Keki Z."/>
            <person name="Toumi M."/>
            <person name="Toth E."/>
        </authorList>
    </citation>
    <scope>NUCLEOTIDE SEQUENCE [LARGE SCALE GENOMIC DNA]</scope>
    <source>
        <strain evidence="5 6">MG-N-17</strain>
    </source>
</reference>
<dbReference type="PANTHER" id="PTHR30469">
    <property type="entry name" value="MULTIDRUG RESISTANCE PROTEIN MDTA"/>
    <property type="match status" value="1"/>
</dbReference>
<dbReference type="Gene3D" id="1.10.287.470">
    <property type="entry name" value="Helix hairpin bin"/>
    <property type="match status" value="1"/>
</dbReference>
<comment type="caution">
    <text evidence="5">The sequence shown here is derived from an EMBL/GenBank/DDBJ whole genome shotgun (WGS) entry which is preliminary data.</text>
</comment>
<sequence length="362" mass="39095">MMIIMRRLAWLGIAMVLVSCGKKPEPEVALVDEKVQEVEVKTAEVEEKEMPVYMRVIGELRSRVDAKVAADASGKVMVAEVERGAVVKKGDLLVKLDDRAGKLSLREAEAQAAQARARFSLAEAEWKRNEPLAKSKAIADADFQKLSADLESARADDAMAVARVETAEKNLQDLEIRAPFDGVVAERRVSPGEFVQASTEVAQLVSVGSLRLLLQVPETAVGGVQVGQLVTFEVPAFAGQTFSGRVVYVGAVVRDVTRDLLVEAEVPNEDGRLRQGMFAEGRLAMGTAKRLAVPLTAVRHEAGATRVMVVEKDRIEARMVDLGEEQDGWTEVRAGLVKDAVVVVDPSADAVDGAKIKMAAVQ</sequence>
<gene>
    <name evidence="5" type="ORF">FEM03_23505</name>
</gene>
<dbReference type="GO" id="GO:0015562">
    <property type="term" value="F:efflux transmembrane transporter activity"/>
    <property type="evidence" value="ECO:0007669"/>
    <property type="project" value="TreeGrafter"/>
</dbReference>
<dbReference type="Pfam" id="PF25989">
    <property type="entry name" value="YknX_C"/>
    <property type="match status" value="1"/>
</dbReference>
<dbReference type="OrthoDB" id="9810430at2"/>
<dbReference type="SUPFAM" id="SSF111369">
    <property type="entry name" value="HlyD-like secretion proteins"/>
    <property type="match status" value="1"/>
</dbReference>
<dbReference type="Pfam" id="PF25973">
    <property type="entry name" value="BSH_CzcB"/>
    <property type="match status" value="1"/>
</dbReference>
<keyword evidence="6" id="KW-1185">Reference proteome</keyword>
<evidence type="ECO:0000259" key="3">
    <source>
        <dbReference type="Pfam" id="PF25973"/>
    </source>
</evidence>
<dbReference type="PANTHER" id="PTHR30469:SF15">
    <property type="entry name" value="HLYD FAMILY OF SECRETION PROTEINS"/>
    <property type="match status" value="1"/>
</dbReference>
<dbReference type="Gene3D" id="2.40.420.20">
    <property type="match status" value="1"/>
</dbReference>
<dbReference type="AlphaFoldDB" id="A0A5R8K7F3"/>
<protein>
    <submittedName>
        <fullName evidence="5">Efflux RND transporter periplasmic adaptor subunit</fullName>
    </submittedName>
</protein>
<name>A0A5R8K7F3_9BACT</name>
<dbReference type="Gene3D" id="2.40.50.100">
    <property type="match status" value="1"/>
</dbReference>